<dbReference type="InterPro" id="IPR002328">
    <property type="entry name" value="ADH_Zn_CS"/>
</dbReference>
<feature type="region of interest" description="Disordered" evidence="5">
    <location>
        <begin position="438"/>
        <end position="563"/>
    </location>
</feature>
<dbReference type="PROSITE" id="PS00059">
    <property type="entry name" value="ADH_ZINC"/>
    <property type="match status" value="1"/>
</dbReference>
<feature type="domain" description="Alcohol dehydrogenase-like C-terminal" evidence="6">
    <location>
        <begin position="211"/>
        <end position="349"/>
    </location>
</feature>
<evidence type="ECO:0000256" key="1">
    <source>
        <dbReference type="ARBA" id="ARBA00022723"/>
    </source>
</evidence>
<sequence>MWTSTMDLDQKKVLLAQMIGRFYRNIYFSSYSPLQVQNAPRQSLPENSWVRVRNRLSGICGSDLHLLYHGGRDQRVASAATPSQSHYYPGHEVVGEVIEIGDDVQRLQVGDRVALQWKPNCVTAGVQPPCHSCARGNYNLCEQGTFLAPPPLGGGWSEEMLLHEQQLFRVPSSLTDEQAVMLEPTAMAIHAVLRHLPQPGDKVLIIGAGTVGLLIQQIVRALTPQTEISVLARYPFQVERATRLGAAHIIYPHDAYVGIQRATQAKLYNGLFGNRTLQGGYDVIYDTIGQKNGPLERSTLHHALRWIRSQGTIVVVGLRMQPIGIDLTPLWTQEINLQGSNAHGMEEWPLGSEHEVSTFKVASELMIQGSIAPEQLITHHFAVNNYKHALLTASDKAESRAIKVVFDYSLLPASVVPNVRASAPRIRRQSTINFMEEYPETGELLTGERPRTRSGALAQTIDPARRSSSQPLTPANRKEIPSAQPHTKELAKSARTAQVSQQYHNNNDDDGTGDTASALPAVGRRATGNHHSYVPQSHMSGNIDVSRLKGDEKGSVPATSNHIEDEAKADQIEHTQYFVKPQAIPQTENDLDLNSDATVRVSRSEVAAALSAAKLNSHTAENAAAASETPVEIEQEVSDKKADYTARIGAQELEEPEFTQNNEQTQWDATERDAIDPVENYDPFWEEQLYQQDIPEDSFQEEYAEVSLGDEYDPTPSLTPVESETIPEVDALSSSEQEARPRTIAIQQARSRNRKKRSGGR</sequence>
<dbReference type="InterPro" id="IPR036291">
    <property type="entry name" value="NAD(P)-bd_dom_sf"/>
</dbReference>
<dbReference type="SUPFAM" id="SSF51735">
    <property type="entry name" value="NAD(P)-binding Rossmann-fold domains"/>
    <property type="match status" value="1"/>
</dbReference>
<dbReference type="Gene3D" id="3.40.50.720">
    <property type="entry name" value="NAD(P)-binding Rossmann-like Domain"/>
    <property type="match status" value="1"/>
</dbReference>
<dbReference type="PANTHER" id="PTHR43401">
    <property type="entry name" value="L-THREONINE 3-DEHYDROGENASE"/>
    <property type="match status" value="1"/>
</dbReference>
<evidence type="ECO:0000259" key="7">
    <source>
        <dbReference type="Pfam" id="PF08240"/>
    </source>
</evidence>
<feature type="compositionally biased region" description="Acidic residues" evidence="5">
    <location>
        <begin position="694"/>
        <end position="713"/>
    </location>
</feature>
<dbReference type="RefSeq" id="WP_149401966.1">
    <property type="nucleotide sequence ID" value="NZ_BIXY01000034.1"/>
</dbReference>
<evidence type="ECO:0000256" key="4">
    <source>
        <dbReference type="RuleBase" id="RU361277"/>
    </source>
</evidence>
<dbReference type="InterPro" id="IPR013154">
    <property type="entry name" value="ADH-like_N"/>
</dbReference>
<evidence type="ECO:0000313" key="8">
    <source>
        <dbReference type="EMBL" id="GCF09007.1"/>
    </source>
</evidence>
<dbReference type="Pfam" id="PF08240">
    <property type="entry name" value="ADH_N"/>
    <property type="match status" value="1"/>
</dbReference>
<feature type="compositionally biased region" description="Basic and acidic residues" evidence="5">
    <location>
        <begin position="476"/>
        <end position="492"/>
    </location>
</feature>
<keyword evidence="9" id="KW-1185">Reference proteome</keyword>
<gene>
    <name evidence="8" type="ORF">KDI_25710</name>
</gene>
<dbReference type="Pfam" id="PF00107">
    <property type="entry name" value="ADH_zinc_N"/>
    <property type="match status" value="1"/>
</dbReference>
<dbReference type="GO" id="GO:0016491">
    <property type="term" value="F:oxidoreductase activity"/>
    <property type="evidence" value="ECO:0007669"/>
    <property type="project" value="UniProtKB-KW"/>
</dbReference>
<dbReference type="AlphaFoldDB" id="A0A5A5TCE4"/>
<dbReference type="OrthoDB" id="9770238at2"/>
<dbReference type="InterPro" id="IPR013149">
    <property type="entry name" value="ADH-like_C"/>
</dbReference>
<keyword evidence="1 4" id="KW-0479">Metal-binding</keyword>
<keyword evidence="3" id="KW-0560">Oxidoreductase</keyword>
<evidence type="ECO:0008006" key="10">
    <source>
        <dbReference type="Google" id="ProtNLM"/>
    </source>
</evidence>
<evidence type="ECO:0000313" key="9">
    <source>
        <dbReference type="Proteomes" id="UP000322530"/>
    </source>
</evidence>
<evidence type="ECO:0000256" key="5">
    <source>
        <dbReference type="SAM" id="MobiDB-lite"/>
    </source>
</evidence>
<evidence type="ECO:0000259" key="6">
    <source>
        <dbReference type="Pfam" id="PF00107"/>
    </source>
</evidence>
<feature type="region of interest" description="Disordered" evidence="5">
    <location>
        <begin position="621"/>
        <end position="640"/>
    </location>
</feature>
<evidence type="ECO:0000256" key="3">
    <source>
        <dbReference type="ARBA" id="ARBA00023002"/>
    </source>
</evidence>
<comment type="caution">
    <text evidence="8">The sequence shown here is derived from an EMBL/GenBank/DDBJ whole genome shotgun (WGS) entry which is preliminary data.</text>
</comment>
<dbReference type="PANTHER" id="PTHR43401:SF2">
    <property type="entry name" value="L-THREONINE 3-DEHYDROGENASE"/>
    <property type="match status" value="1"/>
</dbReference>
<organism evidence="8 9">
    <name type="scientific">Dictyobacter arantiisoli</name>
    <dbReference type="NCBI Taxonomy" id="2014874"/>
    <lineage>
        <taxon>Bacteria</taxon>
        <taxon>Bacillati</taxon>
        <taxon>Chloroflexota</taxon>
        <taxon>Ktedonobacteria</taxon>
        <taxon>Ktedonobacterales</taxon>
        <taxon>Dictyobacteraceae</taxon>
        <taxon>Dictyobacter</taxon>
    </lineage>
</organism>
<comment type="similarity">
    <text evidence="4">Belongs to the zinc-containing alcohol dehydrogenase family.</text>
</comment>
<feature type="region of interest" description="Disordered" evidence="5">
    <location>
        <begin position="693"/>
        <end position="761"/>
    </location>
</feature>
<reference evidence="8 9" key="1">
    <citation type="submission" date="2019-01" db="EMBL/GenBank/DDBJ databases">
        <title>Draft genome sequence of Dictyobacter sp. Uno17.</title>
        <authorList>
            <person name="Wang C.M."/>
            <person name="Zheng Y."/>
            <person name="Sakai Y."/>
            <person name="Abe K."/>
            <person name="Yokota A."/>
            <person name="Yabe S."/>
        </authorList>
    </citation>
    <scope>NUCLEOTIDE SEQUENCE [LARGE SCALE GENOMIC DNA]</scope>
    <source>
        <strain evidence="8 9">Uno17</strain>
    </source>
</reference>
<feature type="compositionally biased region" description="Polar residues" evidence="5">
    <location>
        <begin position="495"/>
        <end position="504"/>
    </location>
</feature>
<dbReference type="InterPro" id="IPR011032">
    <property type="entry name" value="GroES-like_sf"/>
</dbReference>
<dbReference type="InterPro" id="IPR050129">
    <property type="entry name" value="Zn_alcohol_dh"/>
</dbReference>
<protein>
    <recommendedName>
        <fullName evidence="10">Enoyl reductase (ER) domain-containing protein</fullName>
    </recommendedName>
</protein>
<feature type="domain" description="Alcohol dehydrogenase-like N-terminal" evidence="7">
    <location>
        <begin position="48"/>
        <end position="171"/>
    </location>
</feature>
<dbReference type="Gene3D" id="3.90.180.10">
    <property type="entry name" value="Medium-chain alcohol dehydrogenases, catalytic domain"/>
    <property type="match status" value="1"/>
</dbReference>
<proteinExistence type="inferred from homology"/>
<evidence type="ECO:0000256" key="2">
    <source>
        <dbReference type="ARBA" id="ARBA00022833"/>
    </source>
</evidence>
<comment type="cofactor">
    <cofactor evidence="4">
        <name>Zn(2+)</name>
        <dbReference type="ChEBI" id="CHEBI:29105"/>
    </cofactor>
</comment>
<name>A0A5A5TCE4_9CHLR</name>
<dbReference type="SUPFAM" id="SSF50129">
    <property type="entry name" value="GroES-like"/>
    <property type="match status" value="1"/>
</dbReference>
<feature type="compositionally biased region" description="Basic residues" evidence="5">
    <location>
        <begin position="751"/>
        <end position="761"/>
    </location>
</feature>
<dbReference type="Proteomes" id="UP000322530">
    <property type="component" value="Unassembled WGS sequence"/>
</dbReference>
<keyword evidence="2 4" id="KW-0862">Zinc</keyword>
<dbReference type="GO" id="GO:0008270">
    <property type="term" value="F:zinc ion binding"/>
    <property type="evidence" value="ECO:0007669"/>
    <property type="project" value="InterPro"/>
</dbReference>
<accession>A0A5A5TCE4</accession>
<dbReference type="EMBL" id="BIXY01000034">
    <property type="protein sequence ID" value="GCF09007.1"/>
    <property type="molecule type" value="Genomic_DNA"/>
</dbReference>